<dbReference type="InterPro" id="IPR014017">
    <property type="entry name" value="DNA_helicase_UvrD-like_C"/>
</dbReference>
<dbReference type="InterPro" id="IPR000212">
    <property type="entry name" value="DNA_helicase_UvrD/REP"/>
</dbReference>
<evidence type="ECO:0000256" key="4">
    <source>
        <dbReference type="ARBA" id="ARBA00022840"/>
    </source>
</evidence>
<name>A0ABS3SXX9_9FLAO</name>
<dbReference type="InterPro" id="IPR027417">
    <property type="entry name" value="P-loop_NTPase"/>
</dbReference>
<protein>
    <recommendedName>
        <fullName evidence="7">DNA 3'-5' helicase</fullName>
        <ecNumber evidence="7">5.6.2.4</ecNumber>
    </recommendedName>
</protein>
<organism evidence="13 14">
    <name type="scientific">Winogradskyella pelagia</name>
    <dbReference type="NCBI Taxonomy" id="2819984"/>
    <lineage>
        <taxon>Bacteria</taxon>
        <taxon>Pseudomonadati</taxon>
        <taxon>Bacteroidota</taxon>
        <taxon>Flavobacteriia</taxon>
        <taxon>Flavobacteriales</taxon>
        <taxon>Flavobacteriaceae</taxon>
        <taxon>Winogradskyella</taxon>
    </lineage>
</organism>
<evidence type="ECO:0000256" key="10">
    <source>
        <dbReference type="SAM" id="Coils"/>
    </source>
</evidence>
<sequence>MLDSPFTIYNASAGSGKTYTLAKAYLKILLGSNNPLEFKHVLAITFTNKAVGEMKDRIVSMLKTFSSIEKDNEPHPMLKDICLELSKTEDQIKSQSKIILKNLLHNYGAFEVTTIDAFTHRLIRTFAHDLRLPLNFEVELDQERLLNEAVDKLISKAGIDQELTNTLVKFAIEKTNEDKSWDISYDLNNISGVLLKENDLYELEKIKGKTLSDFKILKRRIKKELDAAEAKLRTTASSALSLIEESGLNHDDFSSKYLPNYFLKLESGSTNINYGAKWQDNLIEGNPLYPKRVSEAVASIINEIQPQLTNAFTSSKTNLYEVKFLKSALQNLTPYSVLNLIGHELNQLKIDQNVMLISEFNTIISKEIRNQPTPFIYERIGERFNYYFVDEFQDTSQLQWQNLIPLLDNTLSSGKGSSMIVGDAKQSIYRWRGSDPEQFISLYQGDNQPFHTGSKILNLATNYRSSENIVDFNNSFFTHLGHAFFSNDNHGQLYNKAGQDAYLKTKGYVGLRFLDIKKEDSRDEKYVYEVLETVSKCLSRGYDYKDICIITRKRKEGVVIAQYLSENKIPITSSETLLLKNSPKVKFLLTLLKLLLKPSANQLKIEALEFLAHRQGIEDKHEFYIRHLSENLDVFLSDLCTQDVNIKTNSLLQLSLYELVEQFIGLFELNKVSDAYLQFFLDEVLGFVQSKQSDIASFIRYFEAKEDKLSVVVSSDINAVQIMTIHKSKGLEFPIVIYPFADLDIYREMSPKLWFPVDKQLYNGFDNLLINFNKDVENYRAPGPNLYEKHRQQLVLDNINLLYVVMTRPETELYVISKRDFTSKGDTNPNTFSGLFISYLISKNLWIDSEENYSFGEQHQVKSKTPSVPSEILHLISNQKESNNLKIVTKASLLWDSSQQEAIERGNLIHLILSKINTKGDLDFAFNELKISGDINENSARLLRPLVEKVVFHPELTEYFEDDYGVLNEHDILLESGKLIRPDRINLNSKNEVTIIDYKTGFKKSHHQEQINYYDEVLNQMDFIVIKKMIIYINDSIEIIEV</sequence>
<dbReference type="PROSITE" id="PS51198">
    <property type="entry name" value="UVRD_HELICASE_ATP_BIND"/>
    <property type="match status" value="1"/>
</dbReference>
<evidence type="ECO:0000259" key="11">
    <source>
        <dbReference type="PROSITE" id="PS51198"/>
    </source>
</evidence>
<keyword evidence="14" id="KW-1185">Reference proteome</keyword>
<dbReference type="Gene3D" id="3.40.50.300">
    <property type="entry name" value="P-loop containing nucleotide triphosphate hydrolases"/>
    <property type="match status" value="3"/>
</dbReference>
<accession>A0ABS3SXX9</accession>
<dbReference type="PANTHER" id="PTHR11070:SF67">
    <property type="entry name" value="DNA 3'-5' HELICASE"/>
    <property type="match status" value="1"/>
</dbReference>
<dbReference type="Pfam" id="PF13361">
    <property type="entry name" value="UvrD_C"/>
    <property type="match status" value="2"/>
</dbReference>
<reference evidence="13 14" key="1">
    <citation type="submission" date="2021-03" db="EMBL/GenBank/DDBJ databases">
        <title>Winogradskyella sp. nov., isolated from costal sediment.</title>
        <authorList>
            <person name="Gao C."/>
        </authorList>
    </citation>
    <scope>NUCLEOTIDE SEQUENCE [LARGE SCALE GENOMIC DNA]</scope>
    <source>
        <strain evidence="13 14">DF17</strain>
    </source>
</reference>
<dbReference type="PROSITE" id="PS51217">
    <property type="entry name" value="UVRD_HELICASE_CTER"/>
    <property type="match status" value="1"/>
</dbReference>
<evidence type="ECO:0000256" key="2">
    <source>
        <dbReference type="ARBA" id="ARBA00022801"/>
    </source>
</evidence>
<evidence type="ECO:0000256" key="6">
    <source>
        <dbReference type="ARBA" id="ARBA00034617"/>
    </source>
</evidence>
<feature type="binding site" evidence="9">
    <location>
        <begin position="11"/>
        <end position="18"/>
    </location>
    <ligand>
        <name>ATP</name>
        <dbReference type="ChEBI" id="CHEBI:30616"/>
    </ligand>
</feature>
<dbReference type="Gene3D" id="1.10.3170.10">
    <property type="entry name" value="Recbcd, chain B, domain 2"/>
    <property type="match status" value="1"/>
</dbReference>
<dbReference type="PANTHER" id="PTHR11070">
    <property type="entry name" value="UVRD / RECB / PCRA DNA HELICASE FAMILY MEMBER"/>
    <property type="match status" value="1"/>
</dbReference>
<dbReference type="RefSeq" id="WP_208152106.1">
    <property type="nucleotide sequence ID" value="NZ_JAGEVF010000001.1"/>
</dbReference>
<dbReference type="Proteomes" id="UP000676776">
    <property type="component" value="Unassembled WGS sequence"/>
</dbReference>
<proteinExistence type="predicted"/>
<keyword evidence="5" id="KW-0413">Isomerase</keyword>
<evidence type="ECO:0000313" key="13">
    <source>
        <dbReference type="EMBL" id="MBO3115335.1"/>
    </source>
</evidence>
<gene>
    <name evidence="13" type="ORF">J4050_01170</name>
</gene>
<evidence type="ECO:0000256" key="5">
    <source>
        <dbReference type="ARBA" id="ARBA00023235"/>
    </source>
</evidence>
<dbReference type="InterPro" id="IPR014016">
    <property type="entry name" value="UvrD-like_ATP-bd"/>
</dbReference>
<feature type="coiled-coil region" evidence="10">
    <location>
        <begin position="211"/>
        <end position="238"/>
    </location>
</feature>
<evidence type="ECO:0000256" key="8">
    <source>
        <dbReference type="ARBA" id="ARBA00048988"/>
    </source>
</evidence>
<evidence type="ECO:0000256" key="7">
    <source>
        <dbReference type="ARBA" id="ARBA00034808"/>
    </source>
</evidence>
<comment type="catalytic activity">
    <reaction evidence="6">
        <text>Couples ATP hydrolysis with the unwinding of duplex DNA by translocating in the 3'-5' direction.</text>
        <dbReference type="EC" id="5.6.2.4"/>
    </reaction>
</comment>
<comment type="catalytic activity">
    <reaction evidence="8">
        <text>ATP + H2O = ADP + phosphate + H(+)</text>
        <dbReference type="Rhea" id="RHEA:13065"/>
        <dbReference type="ChEBI" id="CHEBI:15377"/>
        <dbReference type="ChEBI" id="CHEBI:15378"/>
        <dbReference type="ChEBI" id="CHEBI:30616"/>
        <dbReference type="ChEBI" id="CHEBI:43474"/>
        <dbReference type="ChEBI" id="CHEBI:456216"/>
        <dbReference type="EC" id="5.6.2.4"/>
    </reaction>
</comment>
<evidence type="ECO:0000256" key="9">
    <source>
        <dbReference type="PROSITE-ProRule" id="PRU00560"/>
    </source>
</evidence>
<feature type="domain" description="UvrD-like helicase C-terminal" evidence="12">
    <location>
        <begin position="467"/>
        <end position="730"/>
    </location>
</feature>
<dbReference type="EC" id="5.6.2.4" evidence="7"/>
<feature type="domain" description="UvrD-like helicase ATP-binding" evidence="11">
    <location>
        <begin position="1"/>
        <end position="466"/>
    </location>
</feature>
<evidence type="ECO:0000256" key="3">
    <source>
        <dbReference type="ARBA" id="ARBA00022806"/>
    </source>
</evidence>
<dbReference type="SUPFAM" id="SSF52540">
    <property type="entry name" value="P-loop containing nucleoside triphosphate hydrolases"/>
    <property type="match status" value="1"/>
</dbReference>
<keyword evidence="1 9" id="KW-0547">Nucleotide-binding</keyword>
<evidence type="ECO:0000313" key="14">
    <source>
        <dbReference type="Proteomes" id="UP000676776"/>
    </source>
</evidence>
<dbReference type="EMBL" id="JAGEVF010000001">
    <property type="protein sequence ID" value="MBO3115335.1"/>
    <property type="molecule type" value="Genomic_DNA"/>
</dbReference>
<keyword evidence="4 9" id="KW-0067">ATP-binding</keyword>
<comment type="caution">
    <text evidence="13">The sequence shown here is derived from an EMBL/GenBank/DDBJ whole genome shotgun (WGS) entry which is preliminary data.</text>
</comment>
<keyword evidence="2 9" id="KW-0378">Hydrolase</keyword>
<evidence type="ECO:0000259" key="12">
    <source>
        <dbReference type="PROSITE" id="PS51217"/>
    </source>
</evidence>
<dbReference type="Pfam" id="PF00580">
    <property type="entry name" value="UvrD-helicase"/>
    <property type="match status" value="1"/>
</dbReference>
<evidence type="ECO:0000256" key="1">
    <source>
        <dbReference type="ARBA" id="ARBA00022741"/>
    </source>
</evidence>
<keyword evidence="3 9" id="KW-0347">Helicase</keyword>
<keyword evidence="10" id="KW-0175">Coiled coil</keyword>